<proteinExistence type="predicted"/>
<evidence type="ECO:0000313" key="2">
    <source>
        <dbReference type="EMBL" id="AVH57771.1"/>
    </source>
</evidence>
<feature type="region of interest" description="Disordered" evidence="1">
    <location>
        <begin position="128"/>
        <end position="148"/>
    </location>
</feature>
<evidence type="ECO:0000256" key="1">
    <source>
        <dbReference type="SAM" id="MobiDB-lite"/>
    </source>
</evidence>
<sequence length="167" mass="18566">MTTTQDRDSPRLTGRGPVLRAVPENATAGQITGLRAETQIAALGVQDWPPYGSVDWLRLSVQDPRTYAATLEAAELHRRAEAERIRLDDLMDNAPPAWWAEITDEARAETCRRVRAAKSMESAAEIRARQARAGNRPPHKLTATRGWPPIAIPGRPGEYLTYQEISE</sequence>
<gene>
    <name evidence="2" type="ORF">C4B68_20595</name>
</gene>
<accession>A0ABM6STC7</accession>
<reference evidence="2 3" key="1">
    <citation type="submission" date="2018-02" db="EMBL/GenBank/DDBJ databases">
        <title>Complete genome sequence of Streptomyces dengpaensis, the producer of angucyclines.</title>
        <authorList>
            <person name="Yumei L."/>
        </authorList>
    </citation>
    <scope>NUCLEOTIDE SEQUENCE [LARGE SCALE GENOMIC DNA]</scope>
    <source>
        <strain evidence="2 3">XZHG99</strain>
    </source>
</reference>
<evidence type="ECO:0008006" key="4">
    <source>
        <dbReference type="Google" id="ProtNLM"/>
    </source>
</evidence>
<dbReference type="Proteomes" id="UP000238413">
    <property type="component" value="Chromosome"/>
</dbReference>
<protein>
    <recommendedName>
        <fullName evidence="4">DUF2742 domain-containing protein</fullName>
    </recommendedName>
</protein>
<evidence type="ECO:0000313" key="3">
    <source>
        <dbReference type="Proteomes" id="UP000238413"/>
    </source>
</evidence>
<organism evidence="2 3">
    <name type="scientific">Streptomyces dengpaensis</name>
    <dbReference type="NCBI Taxonomy" id="2049881"/>
    <lineage>
        <taxon>Bacteria</taxon>
        <taxon>Bacillati</taxon>
        <taxon>Actinomycetota</taxon>
        <taxon>Actinomycetes</taxon>
        <taxon>Kitasatosporales</taxon>
        <taxon>Streptomycetaceae</taxon>
        <taxon>Streptomyces</taxon>
    </lineage>
</organism>
<dbReference type="RefSeq" id="WP_099506326.1">
    <property type="nucleotide sequence ID" value="NZ_CP026652.1"/>
</dbReference>
<name>A0ABM6STC7_9ACTN</name>
<keyword evidence="3" id="KW-1185">Reference proteome</keyword>
<dbReference type="EMBL" id="CP026652">
    <property type="protein sequence ID" value="AVH57771.1"/>
    <property type="molecule type" value="Genomic_DNA"/>
</dbReference>